<feature type="non-terminal residue" evidence="2">
    <location>
        <position position="980"/>
    </location>
</feature>
<dbReference type="Pfam" id="PF12770">
    <property type="entry name" value="CHAT"/>
    <property type="match status" value="1"/>
</dbReference>
<feature type="domain" description="CHAT" evidence="1">
    <location>
        <begin position="673"/>
        <end position="980"/>
    </location>
</feature>
<proteinExistence type="predicted"/>
<dbReference type="Proteomes" id="UP000193144">
    <property type="component" value="Unassembled WGS sequence"/>
</dbReference>
<feature type="non-terminal residue" evidence="2">
    <location>
        <position position="1"/>
    </location>
</feature>
<evidence type="ECO:0000259" key="1">
    <source>
        <dbReference type="Pfam" id="PF12770"/>
    </source>
</evidence>
<name>A0A1Y1ZL68_9PLEO</name>
<dbReference type="InterPro" id="IPR024983">
    <property type="entry name" value="CHAT_dom"/>
</dbReference>
<protein>
    <submittedName>
        <fullName evidence="2">CHAT domain-domain-containing protein</fullName>
    </submittedName>
</protein>
<dbReference type="Gene3D" id="1.25.40.10">
    <property type="entry name" value="Tetratricopeptide repeat domain"/>
    <property type="match status" value="1"/>
</dbReference>
<accession>A0A1Y1ZL68</accession>
<gene>
    <name evidence="2" type="ORF">BCR34DRAFT_440394</name>
</gene>
<organism evidence="2 3">
    <name type="scientific">Clohesyomyces aquaticus</name>
    <dbReference type="NCBI Taxonomy" id="1231657"/>
    <lineage>
        <taxon>Eukaryota</taxon>
        <taxon>Fungi</taxon>
        <taxon>Dikarya</taxon>
        <taxon>Ascomycota</taxon>
        <taxon>Pezizomycotina</taxon>
        <taxon>Dothideomycetes</taxon>
        <taxon>Pleosporomycetidae</taxon>
        <taxon>Pleosporales</taxon>
        <taxon>Lindgomycetaceae</taxon>
        <taxon>Clohesyomyces</taxon>
    </lineage>
</organism>
<reference evidence="2 3" key="1">
    <citation type="submission" date="2016-07" db="EMBL/GenBank/DDBJ databases">
        <title>Pervasive Adenine N6-methylation of Active Genes in Fungi.</title>
        <authorList>
            <consortium name="DOE Joint Genome Institute"/>
            <person name="Mondo S.J."/>
            <person name="Dannebaum R.O."/>
            <person name="Kuo R.C."/>
            <person name="Labutti K."/>
            <person name="Haridas S."/>
            <person name="Kuo A."/>
            <person name="Salamov A."/>
            <person name="Ahrendt S.R."/>
            <person name="Lipzen A."/>
            <person name="Sullivan W."/>
            <person name="Andreopoulos W.B."/>
            <person name="Clum A."/>
            <person name="Lindquist E."/>
            <person name="Daum C."/>
            <person name="Ramamoorthy G.K."/>
            <person name="Gryganskyi A."/>
            <person name="Culley D."/>
            <person name="Magnuson J.K."/>
            <person name="James T.Y."/>
            <person name="O'Malley M.A."/>
            <person name="Stajich J.E."/>
            <person name="Spatafora J.W."/>
            <person name="Visel A."/>
            <person name="Grigoriev I.V."/>
        </authorList>
    </citation>
    <scope>NUCLEOTIDE SEQUENCE [LARGE SCALE GENOMIC DNA]</scope>
    <source>
        <strain evidence="2 3">CBS 115471</strain>
    </source>
</reference>
<comment type="caution">
    <text evidence="2">The sequence shown here is derived from an EMBL/GenBank/DDBJ whole genome shotgun (WGS) entry which is preliminary data.</text>
</comment>
<dbReference type="AlphaFoldDB" id="A0A1Y1ZL68"/>
<evidence type="ECO:0000313" key="3">
    <source>
        <dbReference type="Proteomes" id="UP000193144"/>
    </source>
</evidence>
<dbReference type="InterPro" id="IPR011990">
    <property type="entry name" value="TPR-like_helical_dom_sf"/>
</dbReference>
<evidence type="ECO:0000313" key="2">
    <source>
        <dbReference type="EMBL" id="ORY10983.1"/>
    </source>
</evidence>
<keyword evidence="3" id="KW-1185">Reference proteome</keyword>
<dbReference type="EMBL" id="MCFA01000066">
    <property type="protein sequence ID" value="ORY10983.1"/>
    <property type="molecule type" value="Genomic_DNA"/>
</dbReference>
<dbReference type="OrthoDB" id="9991317at2759"/>
<dbReference type="STRING" id="1231657.A0A1Y1ZL68"/>
<sequence length="980" mass="108176">LDQAIDYAQRAEDLTASGSPYHGECLHFLSTLMRERYKVSGSLQELHSAIRAARLAKDFAKEQPQHEGDLVLHDRYARKGELKDLNTGIDLARAVLRKTPRTYPQYVRRSQVLGNLLHTLYERTGKTEFLQESIKIAEDVTQRSSFQIAVADQALHYNNLATRLHSLYHETRDRADIQRAIDYATLAVSSSRISHQDVLLLINLSSVYATRSAALGALKDLDEAIRIMSVAIEKAPPNHAAWALDIFANTLFKKYLRDDNPVTLNMAAAKHSEALALTPDDHPLKPGFIYNAQHVATLQHLSAPDLPLLCEAIKMATNSVGNWNGNDHDKGAVIHELARLNGLLFRFTRGPGTLQLAISQAEEALRLCRNESTYKSSWYRTLGELLLCLYGSTEERNEEYHTTAIDNFIKGLHHKASLLRDRCSSGSMAGQLLAQDARWPEAASVLQSTLELVSRLSPRELDWDDQQFHLKNMSGLSSLAASAILEAGSDAVDALTLLEAGRGLMGRIAIGLRSDLQDLQLANSKIAVEYADLRNRLATLSETQVPRENGPDSFVYAPGTDPVSQRLEIAESLDKLDNKIRAEIPGFSNFLQPKPASTFPALVKSTSHAVVAFNVTTYRSDAFLVTTKRVTHLPLRNLLWTNVEALAKMLVGPSRLTNGDLESLHSRNQQLRDALRTLWFAAVKPVLEELGFLSPETERALPRVTWITSGLVGLLPIHAAGSSWDNGRENTASHVISSYAPTFQALEASQAKATRSNVRAARKVLAVAMPETTGWKPLSIRSEVERLRGLVRSQLFSLEGERASKEAVLKHLGDAAVVYFGCHADSNAENPSGGGFYLRDGPDGKPEKLTVRDLARINLPQARLAYLSACSTAENLSQQLRDEVIHLASTLQLVGIPSVVGTMWAADDKTANQVSRLFFEHVVEQEKHLADLGSENGQVDYALAIHEATWLVRQGRAGGGRRRRNASDNVTAWGPFIHIG</sequence>